<reference evidence="3" key="1">
    <citation type="submission" date="2022-03" db="EMBL/GenBank/DDBJ databases">
        <authorList>
            <person name="Martin C."/>
        </authorList>
    </citation>
    <scope>NUCLEOTIDE SEQUENCE</scope>
</reference>
<evidence type="ECO:0000256" key="1">
    <source>
        <dbReference type="SAM" id="Phobius"/>
    </source>
</evidence>
<dbReference type="Pfam" id="PF04991">
    <property type="entry name" value="LicD"/>
    <property type="match status" value="1"/>
</dbReference>
<dbReference type="Proteomes" id="UP000749559">
    <property type="component" value="Unassembled WGS sequence"/>
</dbReference>
<dbReference type="InterPro" id="IPR007074">
    <property type="entry name" value="LicD/FKTN/FKRP_NTP_transf"/>
</dbReference>
<name>A0A8S4NZ21_OWEFU</name>
<proteinExistence type="predicted"/>
<evidence type="ECO:0000313" key="4">
    <source>
        <dbReference type="Proteomes" id="UP000749559"/>
    </source>
</evidence>
<evidence type="ECO:0000313" key="3">
    <source>
        <dbReference type="EMBL" id="CAH1786420.1"/>
    </source>
</evidence>
<keyword evidence="4" id="KW-1185">Reference proteome</keyword>
<keyword evidence="1" id="KW-1133">Transmembrane helix</keyword>
<feature type="domain" description="LicD/FKTN/FKRP nucleotidyltransferase" evidence="2">
    <location>
        <begin position="134"/>
        <end position="186"/>
    </location>
</feature>
<dbReference type="InterPro" id="IPR052613">
    <property type="entry name" value="LicD_transferase"/>
</dbReference>
<dbReference type="PANTHER" id="PTHR13627">
    <property type="entry name" value="FUKUTIN RELATED PROTEIN"/>
    <property type="match status" value="1"/>
</dbReference>
<organism evidence="3 4">
    <name type="scientific">Owenia fusiformis</name>
    <name type="common">Polychaete worm</name>
    <dbReference type="NCBI Taxonomy" id="6347"/>
    <lineage>
        <taxon>Eukaryota</taxon>
        <taxon>Metazoa</taxon>
        <taxon>Spiralia</taxon>
        <taxon>Lophotrochozoa</taxon>
        <taxon>Annelida</taxon>
        <taxon>Polychaeta</taxon>
        <taxon>Sedentaria</taxon>
        <taxon>Canalipalpata</taxon>
        <taxon>Sabellida</taxon>
        <taxon>Oweniida</taxon>
        <taxon>Oweniidae</taxon>
        <taxon>Owenia</taxon>
    </lineage>
</organism>
<dbReference type="EMBL" id="CAIIXF020000006">
    <property type="protein sequence ID" value="CAH1786420.1"/>
    <property type="molecule type" value="Genomic_DNA"/>
</dbReference>
<gene>
    <name evidence="3" type="ORF">OFUS_LOCUS12325</name>
</gene>
<protein>
    <recommendedName>
        <fullName evidence="2">LicD/FKTN/FKRP nucleotidyltransferase domain-containing protein</fullName>
    </recommendedName>
</protein>
<keyword evidence="1" id="KW-0812">Transmembrane</keyword>
<dbReference type="AlphaFoldDB" id="A0A8S4NZ21"/>
<dbReference type="OrthoDB" id="419198at2759"/>
<dbReference type="PANTHER" id="PTHR13627:SF31">
    <property type="entry name" value="RIBITOL 5-PHOSPHATE TRANSFERASE FKRP"/>
    <property type="match status" value="1"/>
</dbReference>
<sequence>MRTLQKFIVIFVIFNSMLLSYYFFFVSHRLVKQTPNIRDNDRILMNDTGNAKHEKYGSNEIFRTFTVDKMPDHMRETKPPKTIIKIRNETFTRKENNVLHPLFITNCSLLPRRVPDSMFSDLYEMLAELDRAFKKYNVTYVLMGGSLLGSYLFHDIVPWDDDIDLNTDQRDYERQMLAFQELVETGRYGIHSRTDGRNIYKEFQCGIQRRNFSAWREIWNNGDTSLFLQAKFYKCSSPLARKPFQWRLPFIDVQLFVNNGTHVWERKVLKEYISINDFYPIHKRPISRGWYPSIRNPVSFFKARYGVKKFQCEYYWYNHMEEKQTDDRKKVKCSDIANSCYPAVKRSRHGEGAIETLIYRNVSLHSVFIPEILEKDHIEPLSYN</sequence>
<accession>A0A8S4NZ21</accession>
<dbReference type="GO" id="GO:0009100">
    <property type="term" value="P:glycoprotein metabolic process"/>
    <property type="evidence" value="ECO:0007669"/>
    <property type="project" value="UniProtKB-ARBA"/>
</dbReference>
<comment type="caution">
    <text evidence="3">The sequence shown here is derived from an EMBL/GenBank/DDBJ whole genome shotgun (WGS) entry which is preliminary data.</text>
</comment>
<keyword evidence="1" id="KW-0472">Membrane</keyword>
<feature type="transmembrane region" description="Helical" evidence="1">
    <location>
        <begin position="7"/>
        <end position="25"/>
    </location>
</feature>
<evidence type="ECO:0000259" key="2">
    <source>
        <dbReference type="Pfam" id="PF04991"/>
    </source>
</evidence>